<keyword evidence="5 7" id="KW-1133">Transmembrane helix</keyword>
<keyword evidence="10" id="KW-1185">Reference proteome</keyword>
<dbReference type="SUPFAM" id="SSF103473">
    <property type="entry name" value="MFS general substrate transporter"/>
    <property type="match status" value="1"/>
</dbReference>
<dbReference type="KEGG" id="sna:Snas_3364"/>
<feature type="transmembrane region" description="Helical" evidence="7">
    <location>
        <begin position="367"/>
        <end position="385"/>
    </location>
</feature>
<reference evidence="9 10" key="1">
    <citation type="journal article" date="2009" name="Stand. Genomic Sci.">
        <title>Complete genome sequence of Stackebrandtia nassauensis type strain (LLR-40K-21).</title>
        <authorList>
            <person name="Munk C."/>
            <person name="Lapidus A."/>
            <person name="Copeland A."/>
            <person name="Jando M."/>
            <person name="Mayilraj S."/>
            <person name="Glavina Del Rio T."/>
            <person name="Nolan M."/>
            <person name="Chen F."/>
            <person name="Lucas S."/>
            <person name="Tice H."/>
            <person name="Cheng J.F."/>
            <person name="Han C."/>
            <person name="Detter J.C."/>
            <person name="Bruce D."/>
            <person name="Goodwin L."/>
            <person name="Chain P."/>
            <person name="Pitluck S."/>
            <person name="Goker M."/>
            <person name="Ovchinikova G."/>
            <person name="Pati A."/>
            <person name="Ivanova N."/>
            <person name="Mavromatis K."/>
            <person name="Chen A."/>
            <person name="Palaniappan K."/>
            <person name="Land M."/>
            <person name="Hauser L."/>
            <person name="Chang Y.J."/>
            <person name="Jeffries C.D."/>
            <person name="Bristow J."/>
            <person name="Eisen J.A."/>
            <person name="Markowitz V."/>
            <person name="Hugenholtz P."/>
            <person name="Kyrpides N.C."/>
            <person name="Klenk H.P."/>
        </authorList>
    </citation>
    <scope>NUCLEOTIDE SEQUENCE [LARGE SCALE GENOMIC DNA]</scope>
    <source>
        <strain evidence="10">DSM 44728 / CIP 108903 / NRRL B-16338 / NBRC 102104 / LLR-40K-21</strain>
    </source>
</reference>
<feature type="transmembrane region" description="Helical" evidence="7">
    <location>
        <begin position="271"/>
        <end position="291"/>
    </location>
</feature>
<keyword evidence="3" id="KW-1003">Cell membrane</keyword>
<dbReference type="PANTHER" id="PTHR23517">
    <property type="entry name" value="RESISTANCE PROTEIN MDTM, PUTATIVE-RELATED-RELATED"/>
    <property type="match status" value="1"/>
</dbReference>
<gene>
    <name evidence="9" type="ordered locus">Snas_3364</name>
</gene>
<dbReference type="EMBL" id="CP001778">
    <property type="protein sequence ID" value="ADD43029.1"/>
    <property type="molecule type" value="Genomic_DNA"/>
</dbReference>
<feature type="transmembrane region" description="Helical" evidence="7">
    <location>
        <begin position="100"/>
        <end position="124"/>
    </location>
</feature>
<dbReference type="InterPro" id="IPR036259">
    <property type="entry name" value="MFS_trans_sf"/>
</dbReference>
<dbReference type="eggNOG" id="COG2814">
    <property type="taxonomic scope" value="Bacteria"/>
</dbReference>
<keyword evidence="6 7" id="KW-0472">Membrane</keyword>
<feature type="transmembrane region" description="Helical" evidence="7">
    <location>
        <begin position="209"/>
        <end position="229"/>
    </location>
</feature>
<evidence type="ECO:0000313" key="9">
    <source>
        <dbReference type="EMBL" id="ADD43029.1"/>
    </source>
</evidence>
<feature type="transmembrane region" description="Helical" evidence="7">
    <location>
        <begin position="167"/>
        <end position="188"/>
    </location>
</feature>
<keyword evidence="2" id="KW-0813">Transport</keyword>
<dbReference type="InterPro" id="IPR011701">
    <property type="entry name" value="MFS"/>
</dbReference>
<evidence type="ECO:0000256" key="1">
    <source>
        <dbReference type="ARBA" id="ARBA00004651"/>
    </source>
</evidence>
<proteinExistence type="predicted"/>
<evidence type="ECO:0000256" key="4">
    <source>
        <dbReference type="ARBA" id="ARBA00022692"/>
    </source>
</evidence>
<name>D3PUL6_STANL</name>
<evidence type="ECO:0000256" key="6">
    <source>
        <dbReference type="ARBA" id="ARBA00023136"/>
    </source>
</evidence>
<dbReference type="InterPro" id="IPR020846">
    <property type="entry name" value="MFS_dom"/>
</dbReference>
<dbReference type="GO" id="GO:0022857">
    <property type="term" value="F:transmembrane transporter activity"/>
    <property type="evidence" value="ECO:0007669"/>
    <property type="project" value="InterPro"/>
</dbReference>
<evidence type="ECO:0000256" key="5">
    <source>
        <dbReference type="ARBA" id="ARBA00022989"/>
    </source>
</evidence>
<feature type="transmembrane region" description="Helical" evidence="7">
    <location>
        <begin position="136"/>
        <end position="155"/>
    </location>
</feature>
<dbReference type="PROSITE" id="PS50850">
    <property type="entry name" value="MFS"/>
    <property type="match status" value="1"/>
</dbReference>
<dbReference type="HOGENOM" id="CLU_038683_1_1_11"/>
<dbReference type="Proteomes" id="UP000000844">
    <property type="component" value="Chromosome"/>
</dbReference>
<dbReference type="GO" id="GO:0005886">
    <property type="term" value="C:plasma membrane"/>
    <property type="evidence" value="ECO:0007669"/>
    <property type="project" value="UniProtKB-SubCell"/>
</dbReference>
<dbReference type="Gene3D" id="1.20.1250.20">
    <property type="entry name" value="MFS general substrate transporter like domains"/>
    <property type="match status" value="1"/>
</dbReference>
<organism evidence="9 10">
    <name type="scientific">Stackebrandtia nassauensis (strain DSM 44728 / CIP 108903 / NRRL B-16338 / NBRC 102104 / LLR-40K-21)</name>
    <dbReference type="NCBI Taxonomy" id="446470"/>
    <lineage>
        <taxon>Bacteria</taxon>
        <taxon>Bacillati</taxon>
        <taxon>Actinomycetota</taxon>
        <taxon>Actinomycetes</taxon>
        <taxon>Glycomycetales</taxon>
        <taxon>Glycomycetaceae</taxon>
        <taxon>Stackebrandtia</taxon>
    </lineage>
</organism>
<dbReference type="InterPro" id="IPR050171">
    <property type="entry name" value="MFS_Transporters"/>
</dbReference>
<dbReference type="AlphaFoldDB" id="D3PUL6"/>
<accession>D3PUL6</accession>
<feature type="transmembrane region" description="Helical" evidence="7">
    <location>
        <begin position="38"/>
        <end position="63"/>
    </location>
</feature>
<sequence length="399" mass="40779">MTASPRRFAATSVAFAFWICMAGTTVPTALYPLYQNEFSFSAPMVTVIFAVYAAGVVCGLLVFGRLADQIGRKPTMLIALTLSLAAAAVFLLATGTTMLLIGRVLSGLSAALITGAATAALSELIPPDGPIRSASVALWANMGGLAGGAFLASAIADGTSQPLLTPWWATAALALLASLALWPLPETARARSRFAMQKLHFPSEIRADFTRSAATASAGFAVLGVLTALTGKFLHTVVPDAGHWVTGAMVATAFLSTALGQFLARALPSGFRLPAACLGLIAAAALVGTAVSLTSWPLLLCGAATVGLSTGIAMAFGLSAITTRSRPEHRGASVSTFFAILYTMLALPAVGVGLVTQATSLPVAARTLSTVVAAGAAVVLFSLLWSQRDAEPARVGGRE</sequence>
<feature type="transmembrane region" description="Helical" evidence="7">
    <location>
        <begin position="297"/>
        <end position="322"/>
    </location>
</feature>
<dbReference type="RefSeq" id="WP_013018600.1">
    <property type="nucleotide sequence ID" value="NC_013947.1"/>
</dbReference>
<dbReference type="PANTHER" id="PTHR23517:SF13">
    <property type="entry name" value="MAJOR FACILITATOR SUPERFAMILY MFS_1"/>
    <property type="match status" value="1"/>
</dbReference>
<evidence type="ECO:0000256" key="7">
    <source>
        <dbReference type="SAM" id="Phobius"/>
    </source>
</evidence>
<protein>
    <submittedName>
        <fullName evidence="9">Major facilitator superfamily MFS_1</fullName>
    </submittedName>
</protein>
<feature type="transmembrane region" description="Helical" evidence="7">
    <location>
        <begin position="241"/>
        <end position="264"/>
    </location>
</feature>
<evidence type="ECO:0000256" key="3">
    <source>
        <dbReference type="ARBA" id="ARBA00022475"/>
    </source>
</evidence>
<feature type="domain" description="Major facilitator superfamily (MFS) profile" evidence="8">
    <location>
        <begin position="9"/>
        <end position="399"/>
    </location>
</feature>
<evidence type="ECO:0000256" key="2">
    <source>
        <dbReference type="ARBA" id="ARBA00022448"/>
    </source>
</evidence>
<dbReference type="Pfam" id="PF07690">
    <property type="entry name" value="MFS_1"/>
    <property type="match status" value="1"/>
</dbReference>
<keyword evidence="4 7" id="KW-0812">Transmembrane</keyword>
<feature type="transmembrane region" description="Helical" evidence="7">
    <location>
        <begin position="75"/>
        <end position="94"/>
    </location>
</feature>
<dbReference type="OrthoDB" id="3177957at2"/>
<evidence type="ECO:0000313" key="10">
    <source>
        <dbReference type="Proteomes" id="UP000000844"/>
    </source>
</evidence>
<evidence type="ECO:0000259" key="8">
    <source>
        <dbReference type="PROSITE" id="PS50850"/>
    </source>
</evidence>
<dbReference type="STRING" id="446470.Snas_3364"/>
<feature type="transmembrane region" description="Helical" evidence="7">
    <location>
        <begin position="334"/>
        <end position="355"/>
    </location>
</feature>
<comment type="subcellular location">
    <subcellularLocation>
        <location evidence="1">Cell membrane</location>
        <topology evidence="1">Multi-pass membrane protein</topology>
    </subcellularLocation>
</comment>